<dbReference type="Proteomes" id="UP001059596">
    <property type="component" value="Unassembled WGS sequence"/>
</dbReference>
<organism evidence="2 3">
    <name type="scientific">Drosophila gunungcola</name>
    <name type="common">fruit fly</name>
    <dbReference type="NCBI Taxonomy" id="103775"/>
    <lineage>
        <taxon>Eukaryota</taxon>
        <taxon>Metazoa</taxon>
        <taxon>Ecdysozoa</taxon>
        <taxon>Arthropoda</taxon>
        <taxon>Hexapoda</taxon>
        <taxon>Insecta</taxon>
        <taxon>Pterygota</taxon>
        <taxon>Neoptera</taxon>
        <taxon>Endopterygota</taxon>
        <taxon>Diptera</taxon>
        <taxon>Brachycera</taxon>
        <taxon>Muscomorpha</taxon>
        <taxon>Ephydroidea</taxon>
        <taxon>Drosophilidae</taxon>
        <taxon>Drosophila</taxon>
        <taxon>Sophophora</taxon>
    </lineage>
</organism>
<dbReference type="AlphaFoldDB" id="A0A9P9YIY6"/>
<evidence type="ECO:0000256" key="1">
    <source>
        <dbReference type="SAM" id="Phobius"/>
    </source>
</evidence>
<sequence length="109" mass="13039">MFLAVQFAGYQIDDFVLSSYESYLKNRPRPYTLESWERGINILVGLHVVILYVLFRIREYLRFQNLEDIRRQWELEALFRMETEFIEQLRSQGIELQDPSLGFPDASCP</sequence>
<proteinExistence type="predicted"/>
<keyword evidence="1" id="KW-0472">Membrane</keyword>
<keyword evidence="3" id="KW-1185">Reference proteome</keyword>
<gene>
    <name evidence="2" type="ORF">M5D96_009782</name>
</gene>
<keyword evidence="1" id="KW-0812">Transmembrane</keyword>
<evidence type="ECO:0000313" key="2">
    <source>
        <dbReference type="EMBL" id="KAI8037620.1"/>
    </source>
</evidence>
<feature type="transmembrane region" description="Helical" evidence="1">
    <location>
        <begin position="38"/>
        <end position="55"/>
    </location>
</feature>
<accession>A0A9P9YIY6</accession>
<dbReference type="OrthoDB" id="7859498at2759"/>
<keyword evidence="1" id="KW-1133">Transmembrane helix</keyword>
<evidence type="ECO:0000313" key="3">
    <source>
        <dbReference type="Proteomes" id="UP001059596"/>
    </source>
</evidence>
<name>A0A9P9YIY6_9MUSC</name>
<comment type="caution">
    <text evidence="2">The sequence shown here is derived from an EMBL/GenBank/DDBJ whole genome shotgun (WGS) entry which is preliminary data.</text>
</comment>
<dbReference type="EMBL" id="JAMKOV010000012">
    <property type="protein sequence ID" value="KAI8037620.1"/>
    <property type="molecule type" value="Genomic_DNA"/>
</dbReference>
<protein>
    <submittedName>
        <fullName evidence="2">Uncharacterized protein</fullName>
    </submittedName>
</protein>
<reference evidence="2" key="1">
    <citation type="journal article" date="2023" name="Genome Biol. Evol.">
        <title>Long-read-based Genome Assembly of Drosophila gunungcola Reveals Fewer Chemosensory Genes in Flower-breeding Species.</title>
        <authorList>
            <person name="Negi A."/>
            <person name="Liao B.Y."/>
            <person name="Yeh S.D."/>
        </authorList>
    </citation>
    <scope>NUCLEOTIDE SEQUENCE</scope>
    <source>
        <strain evidence="2">Sukarami</strain>
    </source>
</reference>